<sequence length="212" mass="23975">MSKIQHFETVNTHLHVRMQYFINRLLRAEQYEFTPESFDYYTKTVGQATIMQAEIEDHRDSLAHIEAACQHGLAGTIPEGYEEDGYEFTKDPETPELPYDPYTDMLGYLHGGGNISCLTLSPALLRFIELLPDVAAERAERDATGQDGVLLYVNDDGSTRPMTQRELRRQGNRAVLEAAEEALFATAYAADMQQVKTLAEQRGDLQQILDLL</sequence>
<dbReference type="RefSeq" id="WP_208309353.1">
    <property type="nucleotide sequence ID" value="NZ_JAGETX010000027.1"/>
</dbReference>
<keyword evidence="2" id="KW-1185">Reference proteome</keyword>
<accession>A0ABS3TKG9</accession>
<protein>
    <submittedName>
        <fullName evidence="1">Uncharacterized protein</fullName>
    </submittedName>
</protein>
<comment type="caution">
    <text evidence="1">The sequence shown here is derived from an EMBL/GenBank/DDBJ whole genome shotgun (WGS) entry which is preliminary data.</text>
</comment>
<evidence type="ECO:0000313" key="1">
    <source>
        <dbReference type="EMBL" id="MBO3273210.1"/>
    </source>
</evidence>
<dbReference type="EMBL" id="JAGETX010000027">
    <property type="protein sequence ID" value="MBO3273210.1"/>
    <property type="molecule type" value="Genomic_DNA"/>
</dbReference>
<dbReference type="Proteomes" id="UP000670527">
    <property type="component" value="Unassembled WGS sequence"/>
</dbReference>
<name>A0ABS3TKG9_9BACT</name>
<reference evidence="1 2" key="1">
    <citation type="submission" date="2021-03" db="EMBL/GenBank/DDBJ databases">
        <authorList>
            <person name="Kim M.K."/>
        </authorList>
    </citation>
    <scope>NUCLEOTIDE SEQUENCE [LARGE SCALE GENOMIC DNA]</scope>
    <source>
        <strain evidence="1 2">BT507</strain>
    </source>
</reference>
<evidence type="ECO:0000313" key="2">
    <source>
        <dbReference type="Proteomes" id="UP000670527"/>
    </source>
</evidence>
<proteinExistence type="predicted"/>
<organism evidence="1 2">
    <name type="scientific">Hymenobacter defluvii</name>
    <dbReference type="NCBI Taxonomy" id="2054411"/>
    <lineage>
        <taxon>Bacteria</taxon>
        <taxon>Pseudomonadati</taxon>
        <taxon>Bacteroidota</taxon>
        <taxon>Cytophagia</taxon>
        <taxon>Cytophagales</taxon>
        <taxon>Hymenobacteraceae</taxon>
        <taxon>Hymenobacter</taxon>
    </lineage>
</organism>
<gene>
    <name evidence="1" type="ORF">J4D97_21350</name>
</gene>